<name>A0A1E7FXJ2_9STRA</name>
<dbReference type="InParanoid" id="A0A1E7FXJ2"/>
<dbReference type="KEGG" id="fcy:FRACYDRAFT_232691"/>
<organism evidence="1 2">
    <name type="scientific">Fragilariopsis cylindrus CCMP1102</name>
    <dbReference type="NCBI Taxonomy" id="635003"/>
    <lineage>
        <taxon>Eukaryota</taxon>
        <taxon>Sar</taxon>
        <taxon>Stramenopiles</taxon>
        <taxon>Ochrophyta</taxon>
        <taxon>Bacillariophyta</taxon>
        <taxon>Bacillariophyceae</taxon>
        <taxon>Bacillariophycidae</taxon>
        <taxon>Bacillariales</taxon>
        <taxon>Bacillariaceae</taxon>
        <taxon>Fragilariopsis</taxon>
    </lineage>
</organism>
<evidence type="ECO:0000313" key="2">
    <source>
        <dbReference type="Proteomes" id="UP000095751"/>
    </source>
</evidence>
<dbReference type="EMBL" id="KV784353">
    <property type="protein sequence ID" value="OEU22533.1"/>
    <property type="molecule type" value="Genomic_DNA"/>
</dbReference>
<reference evidence="1 2" key="1">
    <citation type="submission" date="2016-09" db="EMBL/GenBank/DDBJ databases">
        <title>Extensive genetic diversity and differential bi-allelic expression allows diatom success in the polar Southern Ocean.</title>
        <authorList>
            <consortium name="DOE Joint Genome Institute"/>
            <person name="Mock T."/>
            <person name="Otillar R.P."/>
            <person name="Strauss J."/>
            <person name="Dupont C."/>
            <person name="Frickenhaus S."/>
            <person name="Maumus F."/>
            <person name="Mcmullan M."/>
            <person name="Sanges R."/>
            <person name="Schmutz J."/>
            <person name="Toseland A."/>
            <person name="Valas R."/>
            <person name="Veluchamy A."/>
            <person name="Ward B.J."/>
            <person name="Allen A."/>
            <person name="Barry K."/>
            <person name="Falciatore A."/>
            <person name="Ferrante M."/>
            <person name="Fortunato A.E."/>
            <person name="Gloeckner G."/>
            <person name="Gruber A."/>
            <person name="Hipkin R."/>
            <person name="Janech M."/>
            <person name="Kroth P."/>
            <person name="Leese F."/>
            <person name="Lindquist E."/>
            <person name="Lyon B.R."/>
            <person name="Martin J."/>
            <person name="Mayer C."/>
            <person name="Parker M."/>
            <person name="Quesneville H."/>
            <person name="Raymond J."/>
            <person name="Uhlig C."/>
            <person name="Valentin K.U."/>
            <person name="Worden A.Z."/>
            <person name="Armbrust E.V."/>
            <person name="Bowler C."/>
            <person name="Green B."/>
            <person name="Moulton V."/>
            <person name="Van Oosterhout C."/>
            <person name="Grigoriev I."/>
        </authorList>
    </citation>
    <scope>NUCLEOTIDE SEQUENCE [LARGE SCALE GENOMIC DNA]</scope>
    <source>
        <strain evidence="1 2">CCMP1102</strain>
    </source>
</reference>
<accession>A0A1E7FXJ2</accession>
<protein>
    <submittedName>
        <fullName evidence="1">Uncharacterized protein</fullName>
    </submittedName>
</protein>
<dbReference type="OrthoDB" id="45584at2759"/>
<sequence length="210" mass="23939">MTTNNNNNLSPIENLFLHSRLEKIKNGAGGVDDLILELHDTIPNSIIVDWKEYRGNILTASYDTATEVYRQQQKQKQITDGIDVDVDVDVDIDIDIDIDINLTLLDPFCGRGIFQPNYGRDYFGKYATTAVQILNTDDPVPTTNEPLPYCYCLDVTKSLKVDNFTPLQGDSMHSWPLAYYIRHYYNTFPSNCNKNENENNFSRGTVIKIS</sequence>
<proteinExistence type="predicted"/>
<dbReference type="AlphaFoldDB" id="A0A1E7FXJ2"/>
<keyword evidence="2" id="KW-1185">Reference proteome</keyword>
<gene>
    <name evidence="1" type="ORF">FRACYDRAFT_232691</name>
</gene>
<dbReference type="Proteomes" id="UP000095751">
    <property type="component" value="Unassembled WGS sequence"/>
</dbReference>
<evidence type="ECO:0000313" key="1">
    <source>
        <dbReference type="EMBL" id="OEU22533.1"/>
    </source>
</evidence>